<sequence length="291" mass="33239">MLSVVLVPVIKDNADKIASKDNYHPIALASVFSKIIEVIILGRIEIFLNSNPNQFGLKRKHGTDQCIYVLKEIIDLYRTLNGSVFVCFLDASKAFDRVNHRTLFKNLSERGVYTTNILIYWYHNQTTCIRWCDVLSTKFKVTNGVRQGGILYPYLFNVYVDELSEQIKMCNVGCSMNGHLINHIMYADDNILVLISPSSAGLCQLLHECEKFGMSHVNYNANKSAFMIFRSATLKGCFIPEFKLKGVTLHSVATYKYLGNYISDDLSDDDDINRHAELYIYCHILYVFPRG</sequence>
<dbReference type="Pfam" id="PF00078">
    <property type="entry name" value="RVT_1"/>
    <property type="match status" value="1"/>
</dbReference>
<evidence type="ECO:0000259" key="1">
    <source>
        <dbReference type="PROSITE" id="PS50878"/>
    </source>
</evidence>
<name>A0AAD9KWI8_RIDPI</name>
<dbReference type="PANTHER" id="PTHR47027">
    <property type="entry name" value="REVERSE TRANSCRIPTASE DOMAIN-CONTAINING PROTEIN"/>
    <property type="match status" value="1"/>
</dbReference>
<evidence type="ECO:0000313" key="2">
    <source>
        <dbReference type="EMBL" id="KAK2179013.1"/>
    </source>
</evidence>
<dbReference type="CDD" id="cd01650">
    <property type="entry name" value="RT_nLTR_like"/>
    <property type="match status" value="1"/>
</dbReference>
<reference evidence="2" key="1">
    <citation type="journal article" date="2023" name="Mol. Biol. Evol.">
        <title>Third-Generation Sequencing Reveals the Adaptive Role of the Epigenome in Three Deep-Sea Polychaetes.</title>
        <authorList>
            <person name="Perez M."/>
            <person name="Aroh O."/>
            <person name="Sun Y."/>
            <person name="Lan Y."/>
            <person name="Juniper S.K."/>
            <person name="Young C.R."/>
            <person name="Angers B."/>
            <person name="Qian P.Y."/>
        </authorList>
    </citation>
    <scope>NUCLEOTIDE SEQUENCE</scope>
    <source>
        <strain evidence="2">R07B-5</strain>
    </source>
</reference>
<comment type="caution">
    <text evidence="2">The sequence shown here is derived from an EMBL/GenBank/DDBJ whole genome shotgun (WGS) entry which is preliminary data.</text>
</comment>
<feature type="domain" description="Reverse transcriptase" evidence="1">
    <location>
        <begin position="1"/>
        <end position="249"/>
    </location>
</feature>
<dbReference type="AlphaFoldDB" id="A0AAD9KWI8"/>
<accession>A0AAD9KWI8</accession>
<dbReference type="Proteomes" id="UP001209878">
    <property type="component" value="Unassembled WGS sequence"/>
</dbReference>
<keyword evidence="3" id="KW-1185">Reference proteome</keyword>
<protein>
    <recommendedName>
        <fullName evidence="1">Reverse transcriptase domain-containing protein</fullName>
    </recommendedName>
</protein>
<dbReference type="SUPFAM" id="SSF56672">
    <property type="entry name" value="DNA/RNA polymerases"/>
    <property type="match status" value="1"/>
</dbReference>
<evidence type="ECO:0000313" key="3">
    <source>
        <dbReference type="Proteomes" id="UP001209878"/>
    </source>
</evidence>
<gene>
    <name evidence="2" type="ORF">NP493_519g05071</name>
</gene>
<dbReference type="InterPro" id="IPR000477">
    <property type="entry name" value="RT_dom"/>
</dbReference>
<dbReference type="InterPro" id="IPR043502">
    <property type="entry name" value="DNA/RNA_pol_sf"/>
</dbReference>
<dbReference type="PROSITE" id="PS50878">
    <property type="entry name" value="RT_POL"/>
    <property type="match status" value="1"/>
</dbReference>
<dbReference type="EMBL" id="JAODUO010000519">
    <property type="protein sequence ID" value="KAK2179013.1"/>
    <property type="molecule type" value="Genomic_DNA"/>
</dbReference>
<organism evidence="2 3">
    <name type="scientific">Ridgeia piscesae</name>
    <name type="common">Tubeworm</name>
    <dbReference type="NCBI Taxonomy" id="27915"/>
    <lineage>
        <taxon>Eukaryota</taxon>
        <taxon>Metazoa</taxon>
        <taxon>Spiralia</taxon>
        <taxon>Lophotrochozoa</taxon>
        <taxon>Annelida</taxon>
        <taxon>Polychaeta</taxon>
        <taxon>Sedentaria</taxon>
        <taxon>Canalipalpata</taxon>
        <taxon>Sabellida</taxon>
        <taxon>Siboglinidae</taxon>
        <taxon>Ridgeia</taxon>
    </lineage>
</organism>
<proteinExistence type="predicted"/>
<dbReference type="PANTHER" id="PTHR47027:SF20">
    <property type="entry name" value="REVERSE TRANSCRIPTASE-LIKE PROTEIN WITH RNA-DIRECTED DNA POLYMERASE DOMAIN"/>
    <property type="match status" value="1"/>
</dbReference>